<organism evidence="10 11">
    <name type="scientific">Ilumatobacter coccineus (strain NBRC 103263 / KCTC 29153 / YM16-304)</name>
    <dbReference type="NCBI Taxonomy" id="1313172"/>
    <lineage>
        <taxon>Bacteria</taxon>
        <taxon>Bacillati</taxon>
        <taxon>Actinomycetota</taxon>
        <taxon>Acidimicrobiia</taxon>
        <taxon>Acidimicrobiales</taxon>
        <taxon>Ilumatobacteraceae</taxon>
        <taxon>Ilumatobacter</taxon>
    </lineage>
</organism>
<sequence>MRRLAITVLASLAALSLFGSPAGAQSDDTEPDLSVDVLQVSGLFDDILVDSVNDAIERADDDGAQALILQINSRGTVVSDDVIEQLLVDVAEAPVPVAIWVGPNGARLYGTAAQLLTVVDASGMAPGARVGYAGVPLTPTGASGPIDAGFDGAAQDALRNGSLGLSEARALDIFTEINDEGVPTITSMVQVLDGRELDGNVVETTEFVVLENGQGRNDTTATVRFAKLDLVQQLFHTVASPPVAYLFLLTGLALLIFEFYTAGVGLAGVIGAVCVVLACTGLAVLPTRTWALVVLIGAMVAFAIDVQVGIPRFWTGVGIVGTIISSLFLFESLPGNSLRPSWIALLTGIGGITLTFIVGMPNMVRTRFATPTIGREWMIGEEGKVITDVDPDGVVEVGEGRWRARTNRATPVVAGDVVRVAAIDGVTLEVEPLEGAAKDYREMRKKDDAESAPAES</sequence>
<evidence type="ECO:0000259" key="9">
    <source>
        <dbReference type="Pfam" id="PF24961"/>
    </source>
</evidence>
<dbReference type="InterPro" id="IPR052165">
    <property type="entry name" value="Membrane_assoc_protease"/>
</dbReference>
<feature type="transmembrane region" description="Helical" evidence="6">
    <location>
        <begin position="313"/>
        <end position="330"/>
    </location>
</feature>
<dbReference type="AlphaFoldDB" id="A0A6C7ECT6"/>
<feature type="transmembrane region" description="Helical" evidence="6">
    <location>
        <begin position="264"/>
        <end position="284"/>
    </location>
</feature>
<accession>A0A6C7ECT6</accession>
<feature type="signal peptide" evidence="7">
    <location>
        <begin position="1"/>
        <end position="24"/>
    </location>
</feature>
<dbReference type="EMBL" id="AP012057">
    <property type="protein sequence ID" value="BAN04133.1"/>
    <property type="molecule type" value="Genomic_DNA"/>
</dbReference>
<keyword evidence="2 6" id="KW-0812">Transmembrane</keyword>
<evidence type="ECO:0000256" key="6">
    <source>
        <dbReference type="SAM" id="Phobius"/>
    </source>
</evidence>
<dbReference type="Gene3D" id="3.90.226.10">
    <property type="entry name" value="2-enoyl-CoA Hydratase, Chain A, domain 1"/>
    <property type="match status" value="1"/>
</dbReference>
<evidence type="ECO:0000313" key="11">
    <source>
        <dbReference type="Proteomes" id="UP000011863"/>
    </source>
</evidence>
<evidence type="ECO:0000256" key="5">
    <source>
        <dbReference type="SAM" id="MobiDB-lite"/>
    </source>
</evidence>
<name>A0A6C7ECT6_ILUCY</name>
<feature type="domain" description="NfeD-like C-terminal" evidence="8">
    <location>
        <begin position="376"/>
        <end position="432"/>
    </location>
</feature>
<dbReference type="InterPro" id="IPR029045">
    <property type="entry name" value="ClpP/crotonase-like_dom_sf"/>
</dbReference>
<feature type="chain" id="PRO_5025433357" evidence="7">
    <location>
        <begin position="25"/>
        <end position="456"/>
    </location>
</feature>
<comment type="subcellular location">
    <subcellularLocation>
        <location evidence="1">Membrane</location>
        <topology evidence="1">Multi-pass membrane protein</topology>
    </subcellularLocation>
</comment>
<feature type="domain" description="NfeD integral membrane" evidence="9">
    <location>
        <begin position="243"/>
        <end position="358"/>
    </location>
</feature>
<evidence type="ECO:0000256" key="4">
    <source>
        <dbReference type="ARBA" id="ARBA00023136"/>
    </source>
</evidence>
<dbReference type="InterPro" id="IPR002810">
    <property type="entry name" value="NfeD-like_C"/>
</dbReference>
<feature type="transmembrane region" description="Helical" evidence="6">
    <location>
        <begin position="342"/>
        <end position="360"/>
    </location>
</feature>
<evidence type="ECO:0000313" key="10">
    <source>
        <dbReference type="EMBL" id="BAN04133.1"/>
    </source>
</evidence>
<proteinExistence type="predicted"/>
<feature type="transmembrane region" description="Helical" evidence="6">
    <location>
        <begin position="290"/>
        <end position="306"/>
    </location>
</feature>
<dbReference type="SUPFAM" id="SSF141322">
    <property type="entry name" value="NfeD domain-like"/>
    <property type="match status" value="1"/>
</dbReference>
<dbReference type="PANTHER" id="PTHR33507">
    <property type="entry name" value="INNER MEMBRANE PROTEIN YBBJ"/>
    <property type="match status" value="1"/>
</dbReference>
<evidence type="ECO:0000256" key="7">
    <source>
        <dbReference type="SAM" id="SignalP"/>
    </source>
</evidence>
<dbReference type="Gene3D" id="2.40.50.140">
    <property type="entry name" value="Nucleic acid-binding proteins"/>
    <property type="match status" value="1"/>
</dbReference>
<keyword evidence="4 6" id="KW-0472">Membrane</keyword>
<dbReference type="Pfam" id="PF01957">
    <property type="entry name" value="NfeD"/>
    <property type="match status" value="1"/>
</dbReference>
<protein>
    <submittedName>
        <fullName evidence="10">Uncharacterized protein</fullName>
    </submittedName>
</protein>
<dbReference type="PANTHER" id="PTHR33507:SF4">
    <property type="entry name" value="NODULATION COMPETITIVENESS PROTEIN NFED"/>
    <property type="match status" value="1"/>
</dbReference>
<dbReference type="KEGG" id="aym:YM304_38190"/>
<evidence type="ECO:0000256" key="1">
    <source>
        <dbReference type="ARBA" id="ARBA00004141"/>
    </source>
</evidence>
<gene>
    <name evidence="10" type="ORF">YM304_38190</name>
</gene>
<dbReference type="InterPro" id="IPR056739">
    <property type="entry name" value="NfeD_membrane"/>
</dbReference>
<feature type="region of interest" description="Disordered" evidence="5">
    <location>
        <begin position="437"/>
        <end position="456"/>
    </location>
</feature>
<dbReference type="Pfam" id="PF24961">
    <property type="entry name" value="NfeD_membrane"/>
    <property type="match status" value="1"/>
</dbReference>
<keyword evidence="3 6" id="KW-1133">Transmembrane helix</keyword>
<evidence type="ECO:0000259" key="8">
    <source>
        <dbReference type="Pfam" id="PF01957"/>
    </source>
</evidence>
<feature type="compositionally biased region" description="Basic and acidic residues" evidence="5">
    <location>
        <begin position="437"/>
        <end position="449"/>
    </location>
</feature>
<feature type="transmembrane region" description="Helical" evidence="6">
    <location>
        <begin position="234"/>
        <end position="257"/>
    </location>
</feature>
<keyword evidence="11" id="KW-1185">Reference proteome</keyword>
<dbReference type="Proteomes" id="UP000011863">
    <property type="component" value="Chromosome"/>
</dbReference>
<dbReference type="SUPFAM" id="SSF52096">
    <property type="entry name" value="ClpP/crotonase"/>
    <property type="match status" value="1"/>
</dbReference>
<reference evidence="10 11" key="1">
    <citation type="journal article" date="2013" name="Int. J. Syst. Evol. Microbiol.">
        <title>Ilumatobacter nonamiense sp. nov. and Ilumatobacter coccineum sp. nov., isolated from seashore sand.</title>
        <authorList>
            <person name="Matsumoto A."/>
            <person name="Kasai H."/>
            <person name="Matsuo Y."/>
            <person name="Shizuri Y."/>
            <person name="Ichikawa N."/>
            <person name="Fujita N."/>
            <person name="Omura S."/>
            <person name="Takahashi Y."/>
        </authorList>
    </citation>
    <scope>NUCLEOTIDE SEQUENCE [LARGE SCALE GENOMIC DNA]</scope>
    <source>
        <strain evidence="11">NBRC 103263 / KCTC 29153 / YM16-304</strain>
    </source>
</reference>
<evidence type="ECO:0000256" key="2">
    <source>
        <dbReference type="ARBA" id="ARBA00022692"/>
    </source>
</evidence>
<keyword evidence="7" id="KW-0732">Signal</keyword>
<evidence type="ECO:0000256" key="3">
    <source>
        <dbReference type="ARBA" id="ARBA00022989"/>
    </source>
</evidence>
<dbReference type="InterPro" id="IPR012340">
    <property type="entry name" value="NA-bd_OB-fold"/>
</dbReference>
<dbReference type="GO" id="GO:0016020">
    <property type="term" value="C:membrane"/>
    <property type="evidence" value="ECO:0007669"/>
    <property type="project" value="UniProtKB-SubCell"/>
</dbReference>